<keyword evidence="5 10" id="KW-0812">Transmembrane</keyword>
<evidence type="ECO:0000313" key="11">
    <source>
        <dbReference type="EMBL" id="AQT67576.1"/>
    </source>
</evidence>
<protein>
    <recommendedName>
        <fullName evidence="9">Multidrug-efflux transporter</fullName>
    </recommendedName>
</protein>
<feature type="transmembrane region" description="Helical" evidence="10">
    <location>
        <begin position="405"/>
        <end position="427"/>
    </location>
</feature>
<evidence type="ECO:0000256" key="4">
    <source>
        <dbReference type="ARBA" id="ARBA00022475"/>
    </source>
</evidence>
<feature type="transmembrane region" description="Helical" evidence="10">
    <location>
        <begin position="77"/>
        <end position="95"/>
    </location>
</feature>
<dbReference type="KEGG" id="alus:STSP2_00724"/>
<name>A0A1U9NJ83_9BACT</name>
<dbReference type="AlphaFoldDB" id="A0A1U9NJ83"/>
<evidence type="ECO:0000256" key="8">
    <source>
        <dbReference type="ARBA" id="ARBA00023136"/>
    </source>
</evidence>
<feature type="transmembrane region" description="Helical" evidence="10">
    <location>
        <begin position="190"/>
        <end position="215"/>
    </location>
</feature>
<evidence type="ECO:0000256" key="10">
    <source>
        <dbReference type="SAM" id="Phobius"/>
    </source>
</evidence>
<evidence type="ECO:0000256" key="7">
    <source>
        <dbReference type="ARBA" id="ARBA00023065"/>
    </source>
</evidence>
<keyword evidence="7" id="KW-0406">Ion transport</keyword>
<feature type="transmembrane region" description="Helical" evidence="10">
    <location>
        <begin position="433"/>
        <end position="453"/>
    </location>
</feature>
<feature type="transmembrane region" description="Helical" evidence="10">
    <location>
        <begin position="335"/>
        <end position="361"/>
    </location>
</feature>
<evidence type="ECO:0000256" key="1">
    <source>
        <dbReference type="ARBA" id="ARBA00004651"/>
    </source>
</evidence>
<keyword evidence="4" id="KW-1003">Cell membrane</keyword>
<reference evidence="12" key="1">
    <citation type="submission" date="2017-02" db="EMBL/GenBank/DDBJ databases">
        <title>Comparative genomics and description of representatives of a novel lineage of planctomycetes thriving in anoxic sediments.</title>
        <authorList>
            <person name="Spring S."/>
            <person name="Bunk B."/>
            <person name="Sproer C."/>
        </authorList>
    </citation>
    <scope>NUCLEOTIDE SEQUENCE [LARGE SCALE GENOMIC DNA]</scope>
    <source>
        <strain evidence="12">ST-NAGAB-D1</strain>
    </source>
</reference>
<sequence length="474" mass="50657">MRLNGFTKKSPYQAKALDLSDEKLGRTILSLALPAVMENLMFTLVFMADTMIVGWLRDPNALAATLLGSRIMFFTRAPFYGISIAATSLVSRHWGASDFATARRHAAHAMVVAFVLAGLATAILFPIASLAMDALGADSDVLPLAATYARIVILSIFLGQPMIVANGIIRAAGDTKTPMANTMIMNFTNVGLSLALAFGIGPFPALGLVGVAYGTLISRSLGGLLSIIAVLNPMGAVNMPFSWMFRPRLGYYKSLLSLAWPAIAERSSYSVADLFFTRIVAGIGTTALAAHQIAVHIESLAFMPCVGISYASATIVGQAIGAQRHSFAERAVKRIILWAGLAMVGLGVIFVLFGPLCVSVFGATPEILEQAGLALQISALELPFLAAALILGVSLRSAGDTTSPLYITIISLILFRVGGAYLLGIHFEMGIAGIWLATAMDWIGRTSGMWYFFSAGKWKWIHQRQQMKQAAMKV</sequence>
<dbReference type="InterPro" id="IPR048279">
    <property type="entry name" value="MdtK-like"/>
</dbReference>
<dbReference type="GO" id="GO:0006811">
    <property type="term" value="P:monoatomic ion transport"/>
    <property type="evidence" value="ECO:0007669"/>
    <property type="project" value="UniProtKB-KW"/>
</dbReference>
<feature type="transmembrane region" description="Helical" evidence="10">
    <location>
        <begin position="148"/>
        <end position="169"/>
    </location>
</feature>
<feature type="transmembrane region" description="Helical" evidence="10">
    <location>
        <begin position="31"/>
        <end position="57"/>
    </location>
</feature>
<comment type="subcellular location">
    <subcellularLocation>
        <location evidence="1">Cell membrane</location>
        <topology evidence="1">Multi-pass membrane protein</topology>
    </subcellularLocation>
</comment>
<evidence type="ECO:0000256" key="5">
    <source>
        <dbReference type="ARBA" id="ARBA00022692"/>
    </source>
</evidence>
<dbReference type="STRING" id="1936003.STSP2_00724"/>
<dbReference type="GO" id="GO:0005886">
    <property type="term" value="C:plasma membrane"/>
    <property type="evidence" value="ECO:0007669"/>
    <property type="project" value="UniProtKB-SubCell"/>
</dbReference>
<dbReference type="EMBL" id="CP019791">
    <property type="protein sequence ID" value="AQT67576.1"/>
    <property type="molecule type" value="Genomic_DNA"/>
</dbReference>
<dbReference type="PANTHER" id="PTHR43298">
    <property type="entry name" value="MULTIDRUG RESISTANCE PROTEIN NORM-RELATED"/>
    <property type="match status" value="1"/>
</dbReference>
<gene>
    <name evidence="11" type="primary">norM</name>
    <name evidence="11" type="ORF">STSP2_00724</name>
</gene>
<keyword evidence="2" id="KW-0813">Transport</keyword>
<dbReference type="InterPro" id="IPR050222">
    <property type="entry name" value="MATE_MdtK"/>
</dbReference>
<dbReference type="Proteomes" id="UP000189674">
    <property type="component" value="Chromosome"/>
</dbReference>
<evidence type="ECO:0000256" key="9">
    <source>
        <dbReference type="ARBA" id="ARBA00031636"/>
    </source>
</evidence>
<dbReference type="OrthoDB" id="9806302at2"/>
<evidence type="ECO:0000256" key="2">
    <source>
        <dbReference type="ARBA" id="ARBA00022448"/>
    </source>
</evidence>
<dbReference type="PIRSF" id="PIRSF006603">
    <property type="entry name" value="DinF"/>
    <property type="match status" value="1"/>
</dbReference>
<keyword evidence="12" id="KW-1185">Reference proteome</keyword>
<evidence type="ECO:0000313" key="12">
    <source>
        <dbReference type="Proteomes" id="UP000189674"/>
    </source>
</evidence>
<feature type="transmembrane region" description="Helical" evidence="10">
    <location>
        <begin position="221"/>
        <end position="245"/>
    </location>
</feature>
<feature type="transmembrane region" description="Helical" evidence="10">
    <location>
        <begin position="373"/>
        <end position="393"/>
    </location>
</feature>
<feature type="transmembrane region" description="Helical" evidence="10">
    <location>
        <begin position="275"/>
        <end position="294"/>
    </location>
</feature>
<proteinExistence type="predicted"/>
<dbReference type="GO" id="GO:0042910">
    <property type="term" value="F:xenobiotic transmembrane transporter activity"/>
    <property type="evidence" value="ECO:0007669"/>
    <property type="project" value="InterPro"/>
</dbReference>
<keyword evidence="3" id="KW-0050">Antiport</keyword>
<organism evidence="11 12">
    <name type="scientific">Anaerohalosphaera lusitana</name>
    <dbReference type="NCBI Taxonomy" id="1936003"/>
    <lineage>
        <taxon>Bacteria</taxon>
        <taxon>Pseudomonadati</taxon>
        <taxon>Planctomycetota</taxon>
        <taxon>Phycisphaerae</taxon>
        <taxon>Sedimentisphaerales</taxon>
        <taxon>Anaerohalosphaeraceae</taxon>
        <taxon>Anaerohalosphaera</taxon>
    </lineage>
</organism>
<accession>A0A1U9NJ83</accession>
<keyword evidence="8 10" id="KW-0472">Membrane</keyword>
<feature type="transmembrane region" description="Helical" evidence="10">
    <location>
        <begin position="300"/>
        <end position="323"/>
    </location>
</feature>
<evidence type="ECO:0000256" key="3">
    <source>
        <dbReference type="ARBA" id="ARBA00022449"/>
    </source>
</evidence>
<dbReference type="PANTHER" id="PTHR43298:SF2">
    <property type="entry name" value="FMN_FAD EXPORTER YEEO-RELATED"/>
    <property type="match status" value="1"/>
</dbReference>
<dbReference type="RefSeq" id="WP_146659889.1">
    <property type="nucleotide sequence ID" value="NZ_CP019791.1"/>
</dbReference>
<dbReference type="Pfam" id="PF01554">
    <property type="entry name" value="MatE"/>
    <property type="match status" value="2"/>
</dbReference>
<evidence type="ECO:0000256" key="6">
    <source>
        <dbReference type="ARBA" id="ARBA00022989"/>
    </source>
</evidence>
<keyword evidence="6 10" id="KW-1133">Transmembrane helix</keyword>
<dbReference type="InterPro" id="IPR002528">
    <property type="entry name" value="MATE_fam"/>
</dbReference>
<dbReference type="NCBIfam" id="TIGR00797">
    <property type="entry name" value="matE"/>
    <property type="match status" value="1"/>
</dbReference>
<feature type="transmembrane region" description="Helical" evidence="10">
    <location>
        <begin position="107"/>
        <end position="128"/>
    </location>
</feature>
<dbReference type="CDD" id="cd13137">
    <property type="entry name" value="MATE_NorM_like"/>
    <property type="match status" value="1"/>
</dbReference>
<dbReference type="GO" id="GO:0015297">
    <property type="term" value="F:antiporter activity"/>
    <property type="evidence" value="ECO:0007669"/>
    <property type="project" value="UniProtKB-KW"/>
</dbReference>